<dbReference type="GO" id="GO:0006888">
    <property type="term" value="P:endoplasmic reticulum to Golgi vesicle-mediated transport"/>
    <property type="evidence" value="ECO:0007669"/>
    <property type="project" value="TreeGrafter"/>
</dbReference>
<keyword evidence="2" id="KW-0472">Membrane</keyword>
<evidence type="ECO:0000313" key="4">
    <source>
        <dbReference type="EMBL" id="CAE4628757.1"/>
    </source>
</evidence>
<dbReference type="InterPro" id="IPR029063">
    <property type="entry name" value="SAM-dependent_MTases_sf"/>
</dbReference>
<proteinExistence type="predicted"/>
<dbReference type="Pfam" id="PF05050">
    <property type="entry name" value="Methyltransf_21"/>
    <property type="match status" value="1"/>
</dbReference>
<dbReference type="InterPro" id="IPR053202">
    <property type="entry name" value="EGF_Rcpt_Signaling_Reg"/>
</dbReference>
<keyword evidence="2" id="KW-1133">Transmembrane helix</keyword>
<reference evidence="4" key="1">
    <citation type="submission" date="2021-01" db="EMBL/GenBank/DDBJ databases">
        <authorList>
            <person name="Corre E."/>
            <person name="Pelletier E."/>
            <person name="Niang G."/>
            <person name="Scheremetjew M."/>
            <person name="Finn R."/>
            <person name="Kale V."/>
            <person name="Holt S."/>
            <person name="Cochrane G."/>
            <person name="Meng A."/>
            <person name="Brown T."/>
            <person name="Cohen L."/>
        </authorList>
    </citation>
    <scope>NUCLEOTIDE SEQUENCE</scope>
    <source>
        <strain evidence="4">GSO104</strain>
    </source>
</reference>
<dbReference type="SUPFAM" id="SSF53335">
    <property type="entry name" value="S-adenosyl-L-methionine-dependent methyltransferases"/>
    <property type="match status" value="1"/>
</dbReference>
<dbReference type="GO" id="GO:0016197">
    <property type="term" value="P:endosomal transport"/>
    <property type="evidence" value="ECO:0007669"/>
    <property type="project" value="TreeGrafter"/>
</dbReference>
<evidence type="ECO:0000256" key="1">
    <source>
        <dbReference type="SAM" id="MobiDB-lite"/>
    </source>
</evidence>
<sequence length="326" mass="36998">MPLPRNMQKTASDSVGGEGKGKGKRGGHPIRFIPPLILLLGITVIGINMHMTHISILSLSQDDSEKLSDQERRMLFYRNRYKHTPPMKHPQNYSKVRENLCGSPPEYVSYFSQRKWVRSQFEEDKTLYNTLFQGVVNQTFVELGAFDGMHWSNSRFFEECLGWNGMLIEASPAVFPRLLTNRPHTHRLSFAPICNEANRTILFANDAKPKSAADGVIGKDSKDMVEVSCGPLGPVLEDVMGGHIALFSLDVENSEPMVLKTINWSKVKVDTWIVESINGRDNEESTNQETRDIFQSAGYTRYEGIVKNSDLYIHKTSPYQLRMPRT</sequence>
<evidence type="ECO:0000259" key="3">
    <source>
        <dbReference type="Pfam" id="PF05050"/>
    </source>
</evidence>
<feature type="transmembrane region" description="Helical" evidence="2">
    <location>
        <begin position="32"/>
        <end position="51"/>
    </location>
</feature>
<dbReference type="InterPro" id="IPR006342">
    <property type="entry name" value="FkbM_mtfrase"/>
</dbReference>
<protein>
    <recommendedName>
        <fullName evidence="3">Methyltransferase FkbM domain-containing protein</fullName>
    </recommendedName>
</protein>
<keyword evidence="2" id="KW-0812">Transmembrane</keyword>
<dbReference type="PANTHER" id="PTHR34009:SF2">
    <property type="entry name" value="PROTEIN STAR"/>
    <property type="match status" value="1"/>
</dbReference>
<dbReference type="Gene3D" id="3.40.50.150">
    <property type="entry name" value="Vaccinia Virus protein VP39"/>
    <property type="match status" value="1"/>
</dbReference>
<feature type="region of interest" description="Disordered" evidence="1">
    <location>
        <begin position="1"/>
        <end position="27"/>
    </location>
</feature>
<dbReference type="GO" id="GO:0005886">
    <property type="term" value="C:plasma membrane"/>
    <property type="evidence" value="ECO:0007669"/>
    <property type="project" value="TreeGrafter"/>
</dbReference>
<dbReference type="GO" id="GO:0005794">
    <property type="term" value="C:Golgi apparatus"/>
    <property type="evidence" value="ECO:0007669"/>
    <property type="project" value="TreeGrafter"/>
</dbReference>
<dbReference type="AlphaFoldDB" id="A0A7S4VGY4"/>
<evidence type="ECO:0000256" key="2">
    <source>
        <dbReference type="SAM" id="Phobius"/>
    </source>
</evidence>
<gene>
    <name evidence="4" type="ORF">DBRI00130_LOCUS26220</name>
</gene>
<dbReference type="GO" id="GO:0031902">
    <property type="term" value="C:late endosome membrane"/>
    <property type="evidence" value="ECO:0007669"/>
    <property type="project" value="TreeGrafter"/>
</dbReference>
<dbReference type="EMBL" id="HBNS01033521">
    <property type="protein sequence ID" value="CAE4628757.1"/>
    <property type="molecule type" value="Transcribed_RNA"/>
</dbReference>
<dbReference type="GO" id="GO:0005789">
    <property type="term" value="C:endoplasmic reticulum membrane"/>
    <property type="evidence" value="ECO:0007669"/>
    <property type="project" value="TreeGrafter"/>
</dbReference>
<feature type="domain" description="Methyltransferase FkbM" evidence="3">
    <location>
        <begin position="144"/>
        <end position="299"/>
    </location>
</feature>
<organism evidence="4">
    <name type="scientific">Ditylum brightwellii</name>
    <dbReference type="NCBI Taxonomy" id="49249"/>
    <lineage>
        <taxon>Eukaryota</taxon>
        <taxon>Sar</taxon>
        <taxon>Stramenopiles</taxon>
        <taxon>Ochrophyta</taxon>
        <taxon>Bacillariophyta</taxon>
        <taxon>Mediophyceae</taxon>
        <taxon>Lithodesmiophycidae</taxon>
        <taxon>Lithodesmiales</taxon>
        <taxon>Lithodesmiaceae</taxon>
        <taxon>Ditylum</taxon>
    </lineage>
</organism>
<accession>A0A7S4VGY4</accession>
<name>A0A7S4VGY4_9STRA</name>
<dbReference type="PANTHER" id="PTHR34009">
    <property type="entry name" value="PROTEIN STAR"/>
    <property type="match status" value="1"/>
</dbReference>